<dbReference type="GO" id="GO:0008859">
    <property type="term" value="F:exoribonuclease II activity"/>
    <property type="evidence" value="ECO:0007669"/>
    <property type="project" value="UniProtKB-UniRule"/>
</dbReference>
<dbReference type="InterPro" id="IPR040476">
    <property type="entry name" value="CSD2"/>
</dbReference>
<dbReference type="EMBL" id="FSRA01000001">
    <property type="protein sequence ID" value="SIN82284.1"/>
    <property type="molecule type" value="Genomic_DNA"/>
</dbReference>
<keyword evidence="6 8" id="KW-0269">Exonuclease</keyword>
<evidence type="ECO:0000256" key="2">
    <source>
        <dbReference type="ARBA" id="ARBA00004496"/>
    </source>
</evidence>
<dbReference type="EC" id="3.1.13.1" evidence="8"/>
<dbReference type="Pfam" id="PF00575">
    <property type="entry name" value="S1"/>
    <property type="match status" value="1"/>
</dbReference>
<evidence type="ECO:0000259" key="10">
    <source>
        <dbReference type="PROSITE" id="PS50126"/>
    </source>
</evidence>
<evidence type="ECO:0000256" key="8">
    <source>
        <dbReference type="HAMAP-Rule" id="MF_01895"/>
    </source>
</evidence>
<dbReference type="InterPro" id="IPR012340">
    <property type="entry name" value="NA-bd_OB-fold"/>
</dbReference>
<keyword evidence="7 8" id="KW-0694">RNA-binding</keyword>
<keyword evidence="12" id="KW-1185">Reference proteome</keyword>
<dbReference type="Pfam" id="PF00773">
    <property type="entry name" value="RNB"/>
    <property type="match status" value="1"/>
</dbReference>
<dbReference type="Pfam" id="PF17876">
    <property type="entry name" value="CSD2"/>
    <property type="match status" value="1"/>
</dbReference>
<keyword evidence="4 8" id="KW-0540">Nuclease</keyword>
<dbReference type="AlphaFoldDB" id="A0A1N6EGX6"/>
<keyword evidence="3 8" id="KW-0963">Cytoplasm</keyword>
<dbReference type="InterPro" id="IPR011805">
    <property type="entry name" value="RNase_R"/>
</dbReference>
<dbReference type="PANTHER" id="PTHR23355">
    <property type="entry name" value="RIBONUCLEASE"/>
    <property type="match status" value="1"/>
</dbReference>
<dbReference type="HAMAP" id="MF_01895">
    <property type="entry name" value="RNase_R"/>
    <property type="match status" value="1"/>
</dbReference>
<dbReference type="PANTHER" id="PTHR23355:SF9">
    <property type="entry name" value="DIS3-LIKE EXONUCLEASE 2"/>
    <property type="match status" value="1"/>
</dbReference>
<evidence type="ECO:0000256" key="7">
    <source>
        <dbReference type="ARBA" id="ARBA00022884"/>
    </source>
</evidence>
<organism evidence="11 12">
    <name type="scientific">Chitinophaga niabensis</name>
    <dbReference type="NCBI Taxonomy" id="536979"/>
    <lineage>
        <taxon>Bacteria</taxon>
        <taxon>Pseudomonadati</taxon>
        <taxon>Bacteroidota</taxon>
        <taxon>Chitinophagia</taxon>
        <taxon>Chitinophagales</taxon>
        <taxon>Chitinophagaceae</taxon>
        <taxon>Chitinophaga</taxon>
    </lineage>
</organism>
<proteinExistence type="inferred from homology"/>
<comment type="function">
    <text evidence="8">3'-5' exoribonuclease that releases 5'-nucleoside monophosphates and is involved in maturation of structured RNAs.</text>
</comment>
<evidence type="ECO:0000256" key="1">
    <source>
        <dbReference type="ARBA" id="ARBA00001849"/>
    </source>
</evidence>
<name>A0A1N6EGX6_9BACT</name>
<dbReference type="RefSeq" id="WP_074238734.1">
    <property type="nucleotide sequence ID" value="NZ_FSRA01000001.1"/>
</dbReference>
<dbReference type="GO" id="GO:0003723">
    <property type="term" value="F:RNA binding"/>
    <property type="evidence" value="ECO:0007669"/>
    <property type="project" value="UniProtKB-UniRule"/>
</dbReference>
<gene>
    <name evidence="8" type="primary">rnr</name>
    <name evidence="11" type="ORF">SAMN04488055_1601</name>
</gene>
<dbReference type="PROSITE" id="PS50126">
    <property type="entry name" value="S1"/>
    <property type="match status" value="1"/>
</dbReference>
<sequence>MTKKEKPKKNSSQKKTYKGIVDVTRTGMAYVTVEGLASDILVKQKNIGSALDGDEVLVDVIGNGKSRGRTEGYITDVLKRKKTEFTGTIQLSKNFAFLLPDKGAFMPDIYIPENSLKGAKDGDKAVVKIVAWGEKTRKPVGEILEILDASDTNDLAMKEILVESGFPLNFPDEVLEELATIEESISASVIKDRKDFRKILTFTIDPVDAKDFDDAISIRKLKSGLYEVGVHIADVSHYVEPSTALDKEAERRATSVYLPDRVLPMLPEKISNELCSLRPHEDKLTFSAVFQMDEKGAVKQHWIGRTVIHSAHRFTYEEVQEVIEKGEGPYDQEVLLLNTMAQTLRKKRFKDGAINFSSQEVRFQLDATGKPIGIMVKESKEAHQLIEEFMLLANRTVAEYVSKQKAANKQPVPFPYRVHDTPDEEKMHVFAVFANKFGYKFDMSNPESIARSFNQLLTAVKGKPEQHVLETLGIRTMAKAIYTTENVGHYGLGFEHYCHFTSPIRRYPDVLVHRILAQCLAGDIKVDKQLEKRCKHSSDMERKAMDAERAGNKYKQVEYMQQFIGDTFEGVVSGVAHFGFWVETVDTKCEGLVSIHNMDEVFRHSEEDYALIGQQTGRKIRIGDKVTIRVVAASLAKRQLDYDLVENEGNTAKRSSVMTGKPLSSYKPDRSSKPKDRSKARKKKK</sequence>
<evidence type="ECO:0000256" key="3">
    <source>
        <dbReference type="ARBA" id="ARBA00022490"/>
    </source>
</evidence>
<evidence type="ECO:0000256" key="4">
    <source>
        <dbReference type="ARBA" id="ARBA00022722"/>
    </source>
</evidence>
<evidence type="ECO:0000256" key="5">
    <source>
        <dbReference type="ARBA" id="ARBA00022801"/>
    </source>
</evidence>
<dbReference type="InterPro" id="IPR050180">
    <property type="entry name" value="RNR_Ribonuclease"/>
</dbReference>
<dbReference type="SUPFAM" id="SSF50249">
    <property type="entry name" value="Nucleic acid-binding proteins"/>
    <property type="match status" value="4"/>
</dbReference>
<comment type="catalytic activity">
    <reaction evidence="1 8">
        <text>Exonucleolytic cleavage in the 3'- to 5'-direction to yield nucleoside 5'-phosphates.</text>
        <dbReference type="EC" id="3.1.13.1"/>
    </reaction>
</comment>
<dbReference type="InterPro" id="IPR001900">
    <property type="entry name" value="RNase_II/R"/>
</dbReference>
<dbReference type="GO" id="GO:0006402">
    <property type="term" value="P:mRNA catabolic process"/>
    <property type="evidence" value="ECO:0007669"/>
    <property type="project" value="TreeGrafter"/>
</dbReference>
<protein>
    <recommendedName>
        <fullName evidence="8">Ribonuclease R</fullName>
        <shortName evidence="8">RNase R</shortName>
        <ecNumber evidence="8">3.1.13.1</ecNumber>
    </recommendedName>
</protein>
<dbReference type="CDD" id="cd04471">
    <property type="entry name" value="S1_RNase_R"/>
    <property type="match status" value="1"/>
</dbReference>
<dbReference type="SMART" id="SM00955">
    <property type="entry name" value="RNB"/>
    <property type="match status" value="1"/>
</dbReference>
<dbReference type="Gene3D" id="2.40.50.140">
    <property type="entry name" value="Nucleic acid-binding proteins"/>
    <property type="match status" value="3"/>
</dbReference>
<dbReference type="InterPro" id="IPR011129">
    <property type="entry name" value="CSD"/>
</dbReference>
<keyword evidence="5 8" id="KW-0378">Hydrolase</keyword>
<dbReference type="SMART" id="SM00357">
    <property type="entry name" value="CSP"/>
    <property type="match status" value="2"/>
</dbReference>
<dbReference type="NCBIfam" id="TIGR00358">
    <property type="entry name" value="3_prime_RNase"/>
    <property type="match status" value="1"/>
</dbReference>
<evidence type="ECO:0000256" key="9">
    <source>
        <dbReference type="SAM" id="MobiDB-lite"/>
    </source>
</evidence>
<feature type="compositionally biased region" description="Basic and acidic residues" evidence="9">
    <location>
        <begin position="667"/>
        <end position="677"/>
    </location>
</feature>
<dbReference type="InterPro" id="IPR003029">
    <property type="entry name" value="S1_domain"/>
</dbReference>
<dbReference type="Proteomes" id="UP000185003">
    <property type="component" value="Unassembled WGS sequence"/>
</dbReference>
<feature type="region of interest" description="Disordered" evidence="9">
    <location>
        <begin position="651"/>
        <end position="685"/>
    </location>
</feature>
<comment type="subcellular location">
    <subcellularLocation>
        <location evidence="2 8">Cytoplasm</location>
    </subcellularLocation>
</comment>
<comment type="similarity">
    <text evidence="8">Belongs to the RNR ribonuclease family. RNase R subfamily.</text>
</comment>
<accession>A0A1N6EGX6</accession>
<dbReference type="GO" id="GO:0005829">
    <property type="term" value="C:cytosol"/>
    <property type="evidence" value="ECO:0007669"/>
    <property type="project" value="TreeGrafter"/>
</dbReference>
<dbReference type="InterPro" id="IPR004476">
    <property type="entry name" value="RNase_II/RNase_R"/>
</dbReference>
<feature type="domain" description="S1 motif" evidence="10">
    <location>
        <begin position="565"/>
        <end position="645"/>
    </location>
</feature>
<dbReference type="InterPro" id="IPR013223">
    <property type="entry name" value="RNase_B_OB_dom"/>
</dbReference>
<dbReference type="OrthoDB" id="9764149at2"/>
<evidence type="ECO:0000256" key="6">
    <source>
        <dbReference type="ARBA" id="ARBA00022839"/>
    </source>
</evidence>
<dbReference type="Pfam" id="PF08206">
    <property type="entry name" value="OB_RNB"/>
    <property type="match status" value="1"/>
</dbReference>
<reference evidence="11 12" key="1">
    <citation type="submission" date="2016-11" db="EMBL/GenBank/DDBJ databases">
        <authorList>
            <person name="Jaros S."/>
            <person name="Januszkiewicz K."/>
            <person name="Wedrychowicz H."/>
        </authorList>
    </citation>
    <scope>NUCLEOTIDE SEQUENCE [LARGE SCALE GENOMIC DNA]</scope>
    <source>
        <strain evidence="11 12">DSM 24787</strain>
    </source>
</reference>
<dbReference type="NCBIfam" id="TIGR02063">
    <property type="entry name" value="RNase_R"/>
    <property type="match status" value="1"/>
</dbReference>
<evidence type="ECO:0000313" key="11">
    <source>
        <dbReference type="EMBL" id="SIN82284.1"/>
    </source>
</evidence>
<dbReference type="STRING" id="536979.SAMN04488055_1601"/>
<dbReference type="SMART" id="SM00316">
    <property type="entry name" value="S1"/>
    <property type="match status" value="1"/>
</dbReference>
<evidence type="ECO:0000313" key="12">
    <source>
        <dbReference type="Proteomes" id="UP000185003"/>
    </source>
</evidence>